<protein>
    <submittedName>
        <fullName evidence="1">Uncharacterized protein</fullName>
    </submittedName>
</protein>
<dbReference type="Proteomes" id="UP000009097">
    <property type="component" value="Unassembled WGS sequence"/>
</dbReference>
<dbReference type="VEuPathDB" id="FungiDB:FOXG_19058"/>
<dbReference type="RefSeq" id="XP_018240685.1">
    <property type="nucleotide sequence ID" value="XM_018399238.1"/>
</dbReference>
<proteinExistence type="predicted"/>
<accession>A0A0J9UTQ2</accession>
<dbReference type="GeneID" id="28959764"/>
<dbReference type="AlphaFoldDB" id="A0A0J9UTQ2"/>
<evidence type="ECO:0000313" key="1">
    <source>
        <dbReference type="EMBL" id="KNB02640.1"/>
    </source>
</evidence>
<organism evidence="1 2">
    <name type="scientific">Fusarium oxysporum f. sp. lycopersici (strain 4287 / CBS 123668 / FGSC 9935 / NRRL 34936)</name>
    <name type="common">Fusarium vascular wilt of tomato</name>
    <dbReference type="NCBI Taxonomy" id="426428"/>
    <lineage>
        <taxon>Eukaryota</taxon>
        <taxon>Fungi</taxon>
        <taxon>Dikarya</taxon>
        <taxon>Ascomycota</taxon>
        <taxon>Pezizomycotina</taxon>
        <taxon>Sordariomycetes</taxon>
        <taxon>Hypocreomycetidae</taxon>
        <taxon>Hypocreales</taxon>
        <taxon>Nectriaceae</taxon>
        <taxon>Fusarium</taxon>
        <taxon>Fusarium oxysporum species complex</taxon>
    </lineage>
</organism>
<evidence type="ECO:0000313" key="2">
    <source>
        <dbReference type="Proteomes" id="UP000009097"/>
    </source>
</evidence>
<sequence>MQFTIPLHRQVKPAISFSIPIIATSAFRLGNYRHLVNQLLSSPSAEVIGKYPKASLSEQRKEMHGLTSFGFPTQRRRQQWVYRFEDSIRDE</sequence>
<reference evidence="1" key="2">
    <citation type="journal article" date="2010" name="Nature">
        <title>Comparative genomics reveals mobile pathogenicity chromosomes in Fusarium.</title>
        <authorList>
            <person name="Ma L.J."/>
            <person name="van der Does H.C."/>
            <person name="Borkovich K.A."/>
            <person name="Coleman J.J."/>
            <person name="Daboussi M.J."/>
            <person name="Di Pietro A."/>
            <person name="Dufresne M."/>
            <person name="Freitag M."/>
            <person name="Grabherr M."/>
            <person name="Henrissat B."/>
            <person name="Houterman P.M."/>
            <person name="Kang S."/>
            <person name="Shim W.B."/>
            <person name="Woloshuk C."/>
            <person name="Xie X."/>
            <person name="Xu J.R."/>
            <person name="Antoniw J."/>
            <person name="Baker S.E."/>
            <person name="Bluhm B.H."/>
            <person name="Breakspear A."/>
            <person name="Brown D.W."/>
            <person name="Butchko R.A."/>
            <person name="Chapman S."/>
            <person name="Coulson R."/>
            <person name="Coutinho P.M."/>
            <person name="Danchin E.G."/>
            <person name="Diener A."/>
            <person name="Gale L.R."/>
            <person name="Gardiner D.M."/>
            <person name="Goff S."/>
            <person name="Hammond-Kosack K.E."/>
            <person name="Hilburn K."/>
            <person name="Hua-Van A."/>
            <person name="Jonkers W."/>
            <person name="Kazan K."/>
            <person name="Kodira C.D."/>
            <person name="Koehrsen M."/>
            <person name="Kumar L."/>
            <person name="Lee Y.H."/>
            <person name="Li L."/>
            <person name="Manners J.M."/>
            <person name="Miranda-Saavedra D."/>
            <person name="Mukherjee M."/>
            <person name="Park G."/>
            <person name="Park J."/>
            <person name="Park S.Y."/>
            <person name="Proctor R.H."/>
            <person name="Regev A."/>
            <person name="Ruiz-Roldan M.C."/>
            <person name="Sain D."/>
            <person name="Sakthikumar S."/>
            <person name="Sykes S."/>
            <person name="Schwartz D.C."/>
            <person name="Turgeon B.G."/>
            <person name="Wapinski I."/>
            <person name="Yoder O."/>
            <person name="Young S."/>
            <person name="Zeng Q."/>
            <person name="Zhou S."/>
            <person name="Galagan J."/>
            <person name="Cuomo C.A."/>
            <person name="Kistler H.C."/>
            <person name="Rep M."/>
        </authorList>
    </citation>
    <scope>NUCLEOTIDE SEQUENCE [LARGE SCALE GENOMIC DNA]</scope>
    <source>
        <strain evidence="1">4287</strain>
    </source>
</reference>
<reference evidence="1" key="1">
    <citation type="submission" date="2007-04" db="EMBL/GenBank/DDBJ databases">
        <authorList>
            <consortium name="The Broad Institute Genome Sequencing Platform"/>
            <person name="Birren B."/>
            <person name="Lander E."/>
            <person name="Galagan J."/>
            <person name="Nusbaum C."/>
            <person name="Devon K."/>
            <person name="Ma L.-J."/>
            <person name="Jaffe D."/>
            <person name="Butler J."/>
            <person name="Alvarez P."/>
            <person name="Gnerre S."/>
            <person name="Grabherr M."/>
            <person name="Kleber M."/>
            <person name="Mauceli E."/>
            <person name="Brockman W."/>
            <person name="MacCallum I.A."/>
            <person name="Young S."/>
            <person name="LaButti K."/>
            <person name="DeCaprio D."/>
            <person name="Crawford M."/>
            <person name="Koehrsen M."/>
            <person name="Engels R."/>
            <person name="Montgomery P."/>
            <person name="Pearson M."/>
            <person name="Howarth C."/>
            <person name="Larson L."/>
            <person name="White J."/>
            <person name="O'Leary S."/>
            <person name="Kodira C."/>
            <person name="Zeng Q."/>
            <person name="Yandava C."/>
            <person name="Alvarado L."/>
            <person name="Kistler C."/>
            <person name="Shim W.-B."/>
            <person name="Kang S."/>
            <person name="Woloshuk C."/>
        </authorList>
    </citation>
    <scope>NUCLEOTIDE SEQUENCE</scope>
    <source>
        <strain evidence="1">4287</strain>
    </source>
</reference>
<dbReference type="EMBL" id="DS231700">
    <property type="protein sequence ID" value="KNB02640.1"/>
    <property type="molecule type" value="Genomic_DNA"/>
</dbReference>
<gene>
    <name evidence="1" type="ORF">FOXG_19058</name>
</gene>
<name>A0A0J9UTQ2_FUSO4</name>
<dbReference type="KEGG" id="fox:FOXG_19058"/>